<dbReference type="Gene3D" id="3.40.50.300">
    <property type="entry name" value="P-loop containing nucleotide triphosphate hydrolases"/>
    <property type="match status" value="1"/>
</dbReference>
<dbReference type="GO" id="GO:0006289">
    <property type="term" value="P:nucleotide-excision repair"/>
    <property type="evidence" value="ECO:0007669"/>
    <property type="project" value="TreeGrafter"/>
</dbReference>
<dbReference type="PANTHER" id="PTHR47957:SF3">
    <property type="entry name" value="ATP-DEPENDENT HELICASE HRQ1"/>
    <property type="match status" value="1"/>
</dbReference>
<feature type="domain" description="Helicase C-terminal" evidence="2">
    <location>
        <begin position="1"/>
        <end position="167"/>
    </location>
</feature>
<accession>A0AAE9L0W9</accession>
<protein>
    <submittedName>
        <fullName evidence="3">DUF1998 domain-containing protein</fullName>
    </submittedName>
</protein>
<dbReference type="Pfam" id="PF00271">
    <property type="entry name" value="Helicase_C"/>
    <property type="match status" value="1"/>
</dbReference>
<evidence type="ECO:0000256" key="1">
    <source>
        <dbReference type="SAM" id="MobiDB-lite"/>
    </source>
</evidence>
<reference evidence="3" key="1">
    <citation type="journal article" date="2022" name="Microbiol. Resour. Announc.">
        <title>Genome Sequence of Cupriavidus campinensis Strain G5, a Member of a Bacterial Consortium Capable of Polyethylene Degradation.</title>
        <authorList>
            <person name="Schneider B."/>
            <person name="Pfeiffer F."/>
            <person name="Dyall-Smith M."/>
            <person name="Kunte H.J."/>
        </authorList>
    </citation>
    <scope>NUCLEOTIDE SEQUENCE</scope>
    <source>
        <strain evidence="3">G5</strain>
    </source>
</reference>
<dbReference type="GO" id="GO:0043138">
    <property type="term" value="F:3'-5' DNA helicase activity"/>
    <property type="evidence" value="ECO:0007669"/>
    <property type="project" value="TreeGrafter"/>
</dbReference>
<dbReference type="PROSITE" id="PS51194">
    <property type="entry name" value="HELICASE_CTER"/>
    <property type="match status" value="1"/>
</dbReference>
<sequence length="1076" mass="119139">MPTFSQLSPSGDAESALSQVRRLAAENSDVQNLRAQNLWTDISDRTVEGGFYYRTAEHSAQQSSTKLETYEEMFKRGKINVLNCSTTMEMGVDIGGVSAVVMNNVPPHPANYLQRAGRAGRRSEARSIAYTLCKADPHNQRAFREPKWPFITAIPAPGITLSSERIVQRHVNSMLLGTYLLALGDTGTDRTKLSLKWFYGGDDTSTCSRFVGWLRSTPEGLKERIGDITRGTGLAARPLESIIEDAIATLESIQSRWSTEHQNLTQLLASAADTPYKKALGFELKRHEDEYLLRDMAARTFLPGYGFPTDVVNLNTYNVEDFKERARQRDEKSREDNIFTSKEQPTRGLDVAIREYAPGAQIVIDGRVYRSAGIGLHWHSGGAINEAQKFDIAWRCTHCGTTGVTENAYSNSSNIRCTRCASPIHASERKLVLRPSGFVTDFYEPTTNDLSAQKFIKVAPPRIQLDGETLALPDSRCGHLNFGHNGSVFYHSSGEHENGYALCLACGRAESMTQSGEVPASLRPDKQHRPVGGTKGSHKEKTCLGTSVKAGIHLGYHTATDVLEFVLRSPATGEWLSDSQEDGIIATTLAVALRDAIADEIGVASTEMGFGTRLERDIGSGRVRSVIQLFDQVSGGAGFVLTALPQVIRLLTQAARKLRCPADCENVCSSCLASQDSRVEQEELDRHATMRWLDASEFLRHLELPPALQRVPGATYCAFGPQRFIRESINKGSTGIQLLLRGDTREWDLDLPAFRDKVLTWKVKDSLDVRIAVPSPKLLSREVKGSLSLLSKLGIQICQSDDYWDAHGVPSILQLYRGDTVQTLFAIREEPGVPGEGWLQTTDSSTWVSTEQIKAHCTTPLDVASWSNSEPGATVLEVTTELNGPVSSLSTRLRALLRDKAPALDSMLEADHAVEVSYSDRYLKSPWSLMVLGGFLSLFKATELRRLQIATLQPQPMQIGTNVKHDWNRPEDLKEIAKAWLQTFISVEPAVTMVEKTYDLQHSRVISVSWASGRKTRLILDQGVGYWQPRTPYRDQLDFDFSASLEAQGSRMVEQYRVANMSNGGTWPTMLSIVSA</sequence>
<dbReference type="GO" id="GO:0036297">
    <property type="term" value="P:interstrand cross-link repair"/>
    <property type="evidence" value="ECO:0007669"/>
    <property type="project" value="TreeGrafter"/>
</dbReference>
<dbReference type="Proteomes" id="UP001056132">
    <property type="component" value="Chromosome 1"/>
</dbReference>
<dbReference type="EMBL" id="CP097330">
    <property type="protein sequence ID" value="URF04302.1"/>
    <property type="molecule type" value="Genomic_DNA"/>
</dbReference>
<dbReference type="Pfam" id="PF09369">
    <property type="entry name" value="MZB"/>
    <property type="match status" value="1"/>
</dbReference>
<dbReference type="InterPro" id="IPR027417">
    <property type="entry name" value="P-loop_NTPase"/>
</dbReference>
<evidence type="ECO:0000313" key="3">
    <source>
        <dbReference type="EMBL" id="URF04302.1"/>
    </source>
</evidence>
<dbReference type="RefSeq" id="WP_250024956.1">
    <property type="nucleotide sequence ID" value="NZ_CP097330.1"/>
</dbReference>
<gene>
    <name evidence="3" type="ORF">M5D45_00060</name>
</gene>
<dbReference type="SMART" id="SM00490">
    <property type="entry name" value="HELICc"/>
    <property type="match status" value="1"/>
</dbReference>
<proteinExistence type="predicted"/>
<dbReference type="SUPFAM" id="SSF52540">
    <property type="entry name" value="P-loop containing nucleoside triphosphate hydrolases"/>
    <property type="match status" value="1"/>
</dbReference>
<organism evidence="3 4">
    <name type="scientific">Cupriavidus campinensis</name>
    <dbReference type="NCBI Taxonomy" id="151783"/>
    <lineage>
        <taxon>Bacteria</taxon>
        <taxon>Pseudomonadati</taxon>
        <taxon>Pseudomonadota</taxon>
        <taxon>Betaproteobacteria</taxon>
        <taxon>Burkholderiales</taxon>
        <taxon>Burkholderiaceae</taxon>
        <taxon>Cupriavidus</taxon>
    </lineage>
</organism>
<evidence type="ECO:0000259" key="2">
    <source>
        <dbReference type="PROSITE" id="PS51194"/>
    </source>
</evidence>
<dbReference type="AlphaFoldDB" id="A0AAE9L0W9"/>
<reference evidence="3" key="2">
    <citation type="submission" date="2022-05" db="EMBL/GenBank/DDBJ databases">
        <authorList>
            <person name="Kunte H.-J."/>
        </authorList>
    </citation>
    <scope>NUCLEOTIDE SEQUENCE</scope>
    <source>
        <strain evidence="3">G5</strain>
    </source>
</reference>
<name>A0AAE9L0W9_9BURK</name>
<dbReference type="PANTHER" id="PTHR47957">
    <property type="entry name" value="ATP-DEPENDENT HELICASE HRQ1"/>
    <property type="match status" value="1"/>
</dbReference>
<dbReference type="KEGG" id="ccam:M5D45_00060"/>
<dbReference type="InterPro" id="IPR001650">
    <property type="entry name" value="Helicase_C-like"/>
</dbReference>
<evidence type="ECO:0000313" key="4">
    <source>
        <dbReference type="Proteomes" id="UP001056132"/>
    </source>
</evidence>
<feature type="region of interest" description="Disordered" evidence="1">
    <location>
        <begin position="515"/>
        <end position="540"/>
    </location>
</feature>
<dbReference type="InterPro" id="IPR018973">
    <property type="entry name" value="MZB"/>
</dbReference>